<protein>
    <submittedName>
        <fullName evidence="1">Uncharacterized protein</fullName>
    </submittedName>
</protein>
<sequence length="52" mass="5827">MWQAGLHHYDELVGIGWDWQSTNRSTVKAPFARATVGTVPTTDRGKQGTKRI</sequence>
<dbReference type="EMBL" id="BIFT01000002">
    <property type="protein sequence ID" value="GCE31902.1"/>
    <property type="molecule type" value="Genomic_DNA"/>
</dbReference>
<organism evidence="1 2">
    <name type="scientific">Dictyobacter alpinus</name>
    <dbReference type="NCBI Taxonomy" id="2014873"/>
    <lineage>
        <taxon>Bacteria</taxon>
        <taxon>Bacillati</taxon>
        <taxon>Chloroflexota</taxon>
        <taxon>Ktedonobacteria</taxon>
        <taxon>Ktedonobacterales</taxon>
        <taxon>Dictyobacteraceae</taxon>
        <taxon>Dictyobacter</taxon>
    </lineage>
</organism>
<accession>A0A402BKN9</accession>
<keyword evidence="2" id="KW-1185">Reference proteome</keyword>
<dbReference type="RefSeq" id="WP_161982700.1">
    <property type="nucleotide sequence ID" value="NZ_BIFT01000002.1"/>
</dbReference>
<comment type="caution">
    <text evidence="1">The sequence shown here is derived from an EMBL/GenBank/DDBJ whole genome shotgun (WGS) entry which is preliminary data.</text>
</comment>
<reference evidence="2" key="1">
    <citation type="submission" date="2018-12" db="EMBL/GenBank/DDBJ databases">
        <title>Tengunoibacter tsumagoiensis gen. nov., sp. nov., Dictyobacter kobayashii sp. nov., D. alpinus sp. nov., and D. joshuensis sp. nov. and description of Dictyobacteraceae fam. nov. within the order Ktedonobacterales isolated from Tengu-no-mugimeshi.</title>
        <authorList>
            <person name="Wang C.M."/>
            <person name="Zheng Y."/>
            <person name="Sakai Y."/>
            <person name="Toyoda A."/>
            <person name="Minakuchi Y."/>
            <person name="Abe K."/>
            <person name="Yokota A."/>
            <person name="Yabe S."/>
        </authorList>
    </citation>
    <scope>NUCLEOTIDE SEQUENCE [LARGE SCALE GENOMIC DNA]</scope>
    <source>
        <strain evidence="2">Uno16</strain>
    </source>
</reference>
<evidence type="ECO:0000313" key="2">
    <source>
        <dbReference type="Proteomes" id="UP000287171"/>
    </source>
</evidence>
<dbReference type="Proteomes" id="UP000287171">
    <property type="component" value="Unassembled WGS sequence"/>
</dbReference>
<evidence type="ECO:0000313" key="1">
    <source>
        <dbReference type="EMBL" id="GCE31902.1"/>
    </source>
</evidence>
<dbReference type="AlphaFoldDB" id="A0A402BKN9"/>
<gene>
    <name evidence="1" type="ORF">KDA_73860</name>
</gene>
<name>A0A402BKN9_9CHLR</name>
<proteinExistence type="predicted"/>